<keyword evidence="6" id="KW-0347">Helicase</keyword>
<accession>A0A174HQ30</accession>
<dbReference type="GO" id="GO:0008170">
    <property type="term" value="F:N-methyltransferase activity"/>
    <property type="evidence" value="ECO:0007669"/>
    <property type="project" value="InterPro"/>
</dbReference>
<dbReference type="Pfam" id="PF00271">
    <property type="entry name" value="Helicase_C"/>
    <property type="match status" value="1"/>
</dbReference>
<dbReference type="GO" id="GO:0032259">
    <property type="term" value="P:methylation"/>
    <property type="evidence" value="ECO:0007669"/>
    <property type="project" value="InterPro"/>
</dbReference>
<dbReference type="EMBL" id="QSEE01000004">
    <property type="protein sequence ID" value="RGZ50110.1"/>
    <property type="molecule type" value="Genomic_DNA"/>
</dbReference>
<comment type="similarity">
    <text evidence="1">Belongs to the N(4)/N(6)-methyltransferase family.</text>
</comment>
<reference evidence="12 13" key="3">
    <citation type="journal article" date="2019" name="Nat. Med.">
        <title>A library of human gut bacterial isolates paired with longitudinal multiomics data enables mechanistic microbiome research.</title>
        <authorList>
            <person name="Poyet M."/>
            <person name="Groussin M."/>
            <person name="Gibbons S.M."/>
            <person name="Avila-Pacheco J."/>
            <person name="Jiang X."/>
            <person name="Kearney S.M."/>
            <person name="Perrotta A.R."/>
            <person name="Berdy B."/>
            <person name="Zhao S."/>
            <person name="Lieberman T.D."/>
            <person name="Swanson P.K."/>
            <person name="Smith M."/>
            <person name="Roesemann S."/>
            <person name="Alexander J.E."/>
            <person name="Rich S.A."/>
            <person name="Livny J."/>
            <person name="Vlamakis H."/>
            <person name="Clish C."/>
            <person name="Bullock K."/>
            <person name="Deik A."/>
            <person name="Scott J."/>
            <person name="Pierce K.A."/>
            <person name="Xavier R.J."/>
            <person name="Alm E.J."/>
        </authorList>
    </citation>
    <scope>NUCLEOTIDE SEQUENCE [LARGE SCALE GENOMIC DNA]</scope>
    <source>
        <strain evidence="6 14">BIOML-A36</strain>
        <strain evidence="8 13">BIOML-A37</strain>
        <strain evidence="7 12">BIOML-A38</strain>
    </source>
</reference>
<organism evidence="5 10">
    <name type="scientific">Bacteroides uniformis</name>
    <dbReference type="NCBI Taxonomy" id="820"/>
    <lineage>
        <taxon>Bacteria</taxon>
        <taxon>Pseudomonadati</taxon>
        <taxon>Bacteroidota</taxon>
        <taxon>Bacteroidia</taxon>
        <taxon>Bacteroidales</taxon>
        <taxon>Bacteroidaceae</taxon>
        <taxon>Bacteroides</taxon>
    </lineage>
</organism>
<dbReference type="Proteomes" id="UP000434462">
    <property type="component" value="Unassembled WGS sequence"/>
</dbReference>
<keyword evidence="6" id="KW-0547">Nucleotide-binding</keyword>
<dbReference type="Gene3D" id="3.40.50.300">
    <property type="entry name" value="P-loop containing nucleotide triphosphate hydrolases"/>
    <property type="match status" value="2"/>
</dbReference>
<evidence type="ECO:0000313" key="6">
    <source>
        <dbReference type="EMBL" id="KAB4110001.1"/>
    </source>
</evidence>
<dbReference type="InterPro" id="IPR011335">
    <property type="entry name" value="Restrct_endonuc-II-like"/>
</dbReference>
<evidence type="ECO:0000313" key="10">
    <source>
        <dbReference type="Proteomes" id="UP000095614"/>
    </source>
</evidence>
<evidence type="ECO:0000256" key="2">
    <source>
        <dbReference type="ARBA" id="ARBA00022747"/>
    </source>
</evidence>
<evidence type="ECO:0000313" key="8">
    <source>
        <dbReference type="EMBL" id="KAB4123377.1"/>
    </source>
</evidence>
<dbReference type="Pfam" id="PF02384">
    <property type="entry name" value="N6_Mtase"/>
    <property type="match status" value="1"/>
</dbReference>
<dbReference type="PRINTS" id="PR00507">
    <property type="entry name" value="N12N6MTFRASE"/>
</dbReference>
<dbReference type="Proteomes" id="UP000438773">
    <property type="component" value="Unassembled WGS sequence"/>
</dbReference>
<dbReference type="Pfam" id="PF22240">
    <property type="entry name" value="ISP_coupler"/>
    <property type="match status" value="1"/>
</dbReference>
<dbReference type="InterPro" id="IPR003356">
    <property type="entry name" value="DNA_methylase_A-5"/>
</dbReference>
<dbReference type="Pfam" id="PF18135">
    <property type="entry name" value="Type_ISP_C"/>
    <property type="match status" value="1"/>
</dbReference>
<dbReference type="InterPro" id="IPR006935">
    <property type="entry name" value="Helicase/UvrB_N"/>
</dbReference>
<dbReference type="Proteomes" id="UP000441711">
    <property type="component" value="Unassembled WGS sequence"/>
</dbReference>
<dbReference type="EMBL" id="WCUQ01000008">
    <property type="protein sequence ID" value="KAB4123377.1"/>
    <property type="molecule type" value="Genomic_DNA"/>
</dbReference>
<dbReference type="EMBL" id="WCUR01000014">
    <property type="protein sequence ID" value="KAB4118147.1"/>
    <property type="molecule type" value="Genomic_DNA"/>
</dbReference>
<feature type="domain" description="Helicase ATP-binding" evidence="4">
    <location>
        <begin position="190"/>
        <end position="399"/>
    </location>
</feature>
<dbReference type="PANTHER" id="PTHR47396:SF1">
    <property type="entry name" value="ATP-DEPENDENT HELICASE IRC3-RELATED"/>
    <property type="match status" value="1"/>
</dbReference>
<evidence type="ECO:0000313" key="13">
    <source>
        <dbReference type="Proteomes" id="UP000438773"/>
    </source>
</evidence>
<dbReference type="RefSeq" id="WP_032591944.1">
    <property type="nucleotide sequence ID" value="NZ_CAXSNS010000007.1"/>
</dbReference>
<feature type="region of interest" description="Disordered" evidence="3">
    <location>
        <begin position="678"/>
        <end position="699"/>
    </location>
</feature>
<keyword evidence="6" id="KW-0378">Hydrolase</keyword>
<dbReference type="InterPro" id="IPR041635">
    <property type="entry name" value="Type_ISP_LLaBIII_C"/>
</dbReference>
<dbReference type="GO" id="GO:0005524">
    <property type="term" value="F:ATP binding"/>
    <property type="evidence" value="ECO:0007669"/>
    <property type="project" value="InterPro"/>
</dbReference>
<dbReference type="EMBL" id="WCUP01000005">
    <property type="protein sequence ID" value="KAB4110001.1"/>
    <property type="molecule type" value="Genomic_DNA"/>
</dbReference>
<keyword evidence="6" id="KW-0067">ATP-binding</keyword>
<dbReference type="PANTHER" id="PTHR47396">
    <property type="entry name" value="TYPE I RESTRICTION ENZYME ECOKI R PROTEIN"/>
    <property type="match status" value="1"/>
</dbReference>
<dbReference type="SUPFAM" id="SSF52980">
    <property type="entry name" value="Restriction endonuclease-like"/>
    <property type="match status" value="1"/>
</dbReference>
<dbReference type="SUPFAM" id="SSF53335">
    <property type="entry name" value="S-adenosyl-L-methionine-dependent methyltransferases"/>
    <property type="match status" value="1"/>
</dbReference>
<dbReference type="OrthoDB" id="9759819at2"/>
<dbReference type="Gene3D" id="3.40.50.150">
    <property type="entry name" value="Vaccinia Virus protein VP39"/>
    <property type="match status" value="1"/>
</dbReference>
<evidence type="ECO:0000313" key="14">
    <source>
        <dbReference type="Proteomes" id="UP000441711"/>
    </source>
</evidence>
<evidence type="ECO:0000313" key="12">
    <source>
        <dbReference type="Proteomes" id="UP000434462"/>
    </source>
</evidence>
<dbReference type="InterPro" id="IPR053980">
    <property type="entry name" value="ISP_coupler"/>
</dbReference>
<evidence type="ECO:0000313" key="11">
    <source>
        <dbReference type="Proteomes" id="UP000283684"/>
    </source>
</evidence>
<name>A0A174HQ30_BACUN</name>
<dbReference type="Proteomes" id="UP000095614">
    <property type="component" value="Unassembled WGS sequence"/>
</dbReference>
<keyword evidence="2" id="KW-0680">Restriction system</keyword>
<dbReference type="GO" id="GO:0003677">
    <property type="term" value="F:DNA binding"/>
    <property type="evidence" value="ECO:0007669"/>
    <property type="project" value="InterPro"/>
</dbReference>
<dbReference type="GO" id="GO:0016787">
    <property type="term" value="F:hydrolase activity"/>
    <property type="evidence" value="ECO:0007669"/>
    <property type="project" value="InterPro"/>
</dbReference>
<dbReference type="GO" id="GO:0009307">
    <property type="term" value="P:DNA restriction-modification system"/>
    <property type="evidence" value="ECO:0007669"/>
    <property type="project" value="UniProtKB-KW"/>
</dbReference>
<evidence type="ECO:0000313" key="7">
    <source>
        <dbReference type="EMBL" id="KAB4118147.1"/>
    </source>
</evidence>
<protein>
    <submittedName>
        <fullName evidence="6 9">Helicase</fullName>
    </submittedName>
    <submittedName>
        <fullName evidence="5">Type I restriction enzyme EcoKI subunit R</fullName>
    </submittedName>
</protein>
<sequence length="1673" mass="190649">MNFKEILHKFRTESFTEKEKGTKFERLMRSWLLTDPRYNELESVWLWEDFPGRNDFGGNDTGIDLVAKTELGDYWAIQCKCYAENTIIDKPAVDSFLATSSRTFTNEVTFQTVRFSNRIWISTTNHWGTNAEEAIRNQEPPVTRIGMADLDSSPVDWQKLMDGLTGNSALVEGKKPREHQLNAISKAYVHYMADGNERGKLIMACGTGKTYTSLLIAEQLFDNKGLVLFMVPSIALLGQSLNAWSADAKKPIKAVCICSDSKASRKTTKGSDDTDDSVVDLAVPASTNPQSIASQLKKYRDHDGLVVVFSTYQSIDAVSAAQQEILSETNGEYGVFDFIICDEAHRTTGVKIADKDESNFIKIHSNENVQGRKRLYMTATPRLYGESAKIKASEKDCILCSMDDKAIYGEEFYRVNFSYAVQNGLLTDYKVLVLTVSEDDVPANIKQDITNSTTELNFDDTSKLIGVINGLSKMIHGDDHRTWDADPRMMRRAVAFCSAIGNETKAGTSKYVASVLPRISGKYEENLDSENLSHTVSVTTRHIDGSMNSQERNGILQWLAEESDNERECRVVTNVRCLSEGVDVPSLDAVLFLSARNSQVDVVQSVGRVMRTFHKGQSDEKKYGYIIIPIVVPSDISAEEALDNNKTFDVVWAILNALRSHDDRFNAMVNKIALNKQKPNKQTDTPSVTIGRPGLGTNDGEAEAQQIENAEIARQLELRFGEIQDGMYAKLVEKCGDRLYWENWAKEVGLIAHKFIERISKLIQSGVHKKAFNEYLKGLQRDLNPSVDAAQAIEMLAQHIITRPVFDALFSDYQFVNNNTVSRSMQRMIDLLQEQAFEKDTEVLERFYRSVKTNVGGIDNLESKQTIIKNLYEKFFKGAFPLTVEKLGIVYTPVECVDFIIRSVDDILKAEFKTSLTEQNVHILDPFTGTGTFITRLLQSGLIRSEDMERKYQNEIHCNEIVLLAYYIADVNIESVFHDITHRKTYLPYSGICLTDTFQLAEKKHNELFTEFFQDNSKRVKKQMATHVRVIVGNPPYSIGQKSAHDDAQNLQYPNLDKRIADTYVKFTEASLKKSLYDSYIKAFRWASDRISQDEGGVVAFISNGAWLDSSAGSGIRRCFEEEFTSIYVLNLRGNQRTSGELSRKEGGKIFGSGSRTPITITFLVKNPVKKGQKAVIHYHDIGDYLTREQKLKMVKDFRSISSQKLEWQIITPNEKADWINQRGGLYDTLIPFVPEKKKNINANSVFSNYSTGVITNRESWVYNSNLNTLTDNCLKLISFYNSETNRLINALGQNNNLVASHFVDKDETKIKWDEALFKYAQKGKELQFEPKTIVDAIYRPYFKQHLYFNKELNWSRYLMPSFFPKGHDNIAICVNGSAGQKEFSVSITSHIVDRSSIGAGQCFPLYWYEENKNPQATLFDDAETDKYIRRDGITDWILKEVRSRFGGSKAITKEHIFYYVYGLLHSRQYRERFVDDLKKSLPRIPIVDNVQDFMSFYKAGKELADLHLNYEQNINEQAVRQDGDYLFFAAMPMIAHRTCGVRVNGDMDIWQNNWTNENYQYFAVDKIKFAKVRDENGKLVADKTRIIYNDHIAIENIPLKAYEYVVNGKSVIEWIMERYAITIDKASQIKNDPNDWSREHEQPRYILDLLLSVIMLSCQTVDVINTLPILKI</sequence>
<dbReference type="CDD" id="cd22333">
    <property type="entry name" value="LlaBIII_nuclease-like"/>
    <property type="match status" value="1"/>
</dbReference>
<dbReference type="Gene3D" id="3.40.1350.10">
    <property type="match status" value="1"/>
</dbReference>
<proteinExistence type="inferred from homology"/>
<dbReference type="SMART" id="SM00490">
    <property type="entry name" value="HELICc"/>
    <property type="match status" value="1"/>
</dbReference>
<dbReference type="InterPro" id="IPR050742">
    <property type="entry name" value="Helicase_Restrict-Modif_Enz"/>
</dbReference>
<evidence type="ECO:0000313" key="5">
    <source>
        <dbReference type="EMBL" id="CUO77063.1"/>
    </source>
</evidence>
<evidence type="ECO:0000259" key="4">
    <source>
        <dbReference type="PROSITE" id="PS51192"/>
    </source>
</evidence>
<evidence type="ECO:0000256" key="1">
    <source>
        <dbReference type="ARBA" id="ARBA00006594"/>
    </source>
</evidence>
<dbReference type="InterPro" id="IPR027417">
    <property type="entry name" value="P-loop_NTPase"/>
</dbReference>
<dbReference type="Proteomes" id="UP000283684">
    <property type="component" value="Unassembled WGS sequence"/>
</dbReference>
<dbReference type="EMBL" id="CZAF01000004">
    <property type="protein sequence ID" value="CUO77063.1"/>
    <property type="molecule type" value="Genomic_DNA"/>
</dbReference>
<reference evidence="9 11" key="2">
    <citation type="submission" date="2018-08" db="EMBL/GenBank/DDBJ databases">
        <title>A genome reference for cultivated species of the human gut microbiota.</title>
        <authorList>
            <person name="Zou Y."/>
            <person name="Xue W."/>
            <person name="Luo G."/>
        </authorList>
    </citation>
    <scope>NUCLEOTIDE SEQUENCE [LARGE SCALE GENOMIC DNA]</scope>
    <source>
        <strain evidence="9 11">AM50-4</strain>
    </source>
</reference>
<dbReference type="InterPro" id="IPR014001">
    <property type="entry name" value="Helicase_ATP-bd"/>
</dbReference>
<dbReference type="Pfam" id="PF04851">
    <property type="entry name" value="ResIII"/>
    <property type="match status" value="1"/>
</dbReference>
<dbReference type="InterPro" id="IPR011856">
    <property type="entry name" value="tRNA_endonuc-like_dom_sf"/>
</dbReference>
<dbReference type="SUPFAM" id="SSF52540">
    <property type="entry name" value="P-loop containing nucleoside triphosphate hydrolases"/>
    <property type="match status" value="1"/>
</dbReference>
<reference evidence="5 10" key="1">
    <citation type="submission" date="2015-09" db="EMBL/GenBank/DDBJ databases">
        <authorList>
            <consortium name="Pathogen Informatics"/>
        </authorList>
    </citation>
    <scope>NUCLEOTIDE SEQUENCE [LARGE SCALE GENOMIC DNA]</scope>
    <source>
        <strain evidence="5 10">2789STDY5834847</strain>
    </source>
</reference>
<dbReference type="InterPro" id="IPR039442">
    <property type="entry name" value="Mrr-like_dom"/>
</dbReference>
<dbReference type="SMART" id="SM00487">
    <property type="entry name" value="DEXDc"/>
    <property type="match status" value="1"/>
</dbReference>
<dbReference type="Pfam" id="PF13156">
    <property type="entry name" value="Mrr_cat_2"/>
    <property type="match status" value="1"/>
</dbReference>
<dbReference type="CDD" id="cd18785">
    <property type="entry name" value="SF2_C"/>
    <property type="match status" value="1"/>
</dbReference>
<evidence type="ECO:0000256" key="3">
    <source>
        <dbReference type="SAM" id="MobiDB-lite"/>
    </source>
</evidence>
<dbReference type="InterPro" id="IPR001650">
    <property type="entry name" value="Helicase_C-like"/>
</dbReference>
<evidence type="ECO:0000313" key="9">
    <source>
        <dbReference type="EMBL" id="RGZ50110.1"/>
    </source>
</evidence>
<dbReference type="InterPro" id="IPR002052">
    <property type="entry name" value="DNA_methylase_N6_adenine_CS"/>
</dbReference>
<gene>
    <name evidence="9" type="ORF">DW988_05900</name>
    <name evidence="5" type="ORF">ERS852462_01501</name>
    <name evidence="6" type="ORF">GAQ70_09060</name>
    <name evidence="7" type="ORF">GAQ72_07015</name>
    <name evidence="8" type="ORF">GAQ75_15055</name>
</gene>
<dbReference type="GO" id="GO:0004386">
    <property type="term" value="F:helicase activity"/>
    <property type="evidence" value="ECO:0007669"/>
    <property type="project" value="UniProtKB-KW"/>
</dbReference>
<dbReference type="GO" id="GO:0005829">
    <property type="term" value="C:cytosol"/>
    <property type="evidence" value="ECO:0007669"/>
    <property type="project" value="TreeGrafter"/>
</dbReference>
<dbReference type="PROSITE" id="PS51192">
    <property type="entry name" value="HELICASE_ATP_BIND_1"/>
    <property type="match status" value="1"/>
</dbReference>
<dbReference type="PROSITE" id="PS00092">
    <property type="entry name" value="N6_MTASE"/>
    <property type="match status" value="1"/>
</dbReference>
<dbReference type="InterPro" id="IPR029063">
    <property type="entry name" value="SAM-dependent_MTases_sf"/>
</dbReference>